<sequence>MVILSDVTETTRSVPIREPGKLPGIAGTQVKRCIPGISGRERSHDPSLDNLPPSALPRSPAVLCPPSRDHPCAFGYLSPGRHDDFCLCWVVVPWLAGGNFWGDFWAVPLFCFPPWGRRRCCGGSFGEGSKTCGYKRPDLANFEKLDEGEYDLELEGSMAVLPPHHIYSALYRSLQISMGATSADGSPRR</sequence>
<protein>
    <submittedName>
        <fullName evidence="1">Uncharacterized protein</fullName>
    </submittedName>
</protein>
<name>A0AAD7DM56_MYCRO</name>
<organism evidence="1 2">
    <name type="scientific">Mycena rosella</name>
    <name type="common">Pink bonnet</name>
    <name type="synonym">Agaricus rosellus</name>
    <dbReference type="NCBI Taxonomy" id="1033263"/>
    <lineage>
        <taxon>Eukaryota</taxon>
        <taxon>Fungi</taxon>
        <taxon>Dikarya</taxon>
        <taxon>Basidiomycota</taxon>
        <taxon>Agaricomycotina</taxon>
        <taxon>Agaricomycetes</taxon>
        <taxon>Agaricomycetidae</taxon>
        <taxon>Agaricales</taxon>
        <taxon>Marasmiineae</taxon>
        <taxon>Mycenaceae</taxon>
        <taxon>Mycena</taxon>
    </lineage>
</organism>
<proteinExistence type="predicted"/>
<accession>A0AAD7DM56</accession>
<reference evidence="1" key="1">
    <citation type="submission" date="2023-03" db="EMBL/GenBank/DDBJ databases">
        <title>Massive genome expansion in bonnet fungi (Mycena s.s.) driven by repeated elements and novel gene families across ecological guilds.</title>
        <authorList>
            <consortium name="Lawrence Berkeley National Laboratory"/>
            <person name="Harder C.B."/>
            <person name="Miyauchi S."/>
            <person name="Viragh M."/>
            <person name="Kuo A."/>
            <person name="Thoen E."/>
            <person name="Andreopoulos B."/>
            <person name="Lu D."/>
            <person name="Skrede I."/>
            <person name="Drula E."/>
            <person name="Henrissat B."/>
            <person name="Morin E."/>
            <person name="Kohler A."/>
            <person name="Barry K."/>
            <person name="LaButti K."/>
            <person name="Morin E."/>
            <person name="Salamov A."/>
            <person name="Lipzen A."/>
            <person name="Mereny Z."/>
            <person name="Hegedus B."/>
            <person name="Baldrian P."/>
            <person name="Stursova M."/>
            <person name="Weitz H."/>
            <person name="Taylor A."/>
            <person name="Grigoriev I.V."/>
            <person name="Nagy L.G."/>
            <person name="Martin F."/>
            <person name="Kauserud H."/>
        </authorList>
    </citation>
    <scope>NUCLEOTIDE SEQUENCE</scope>
    <source>
        <strain evidence="1">CBHHK067</strain>
    </source>
</reference>
<evidence type="ECO:0000313" key="1">
    <source>
        <dbReference type="EMBL" id="KAJ7694571.1"/>
    </source>
</evidence>
<dbReference type="EMBL" id="JARKIE010000041">
    <property type="protein sequence ID" value="KAJ7694571.1"/>
    <property type="molecule type" value="Genomic_DNA"/>
</dbReference>
<dbReference type="AlphaFoldDB" id="A0AAD7DM56"/>
<keyword evidence="2" id="KW-1185">Reference proteome</keyword>
<gene>
    <name evidence="1" type="ORF">B0H17DRAFT_1131872</name>
</gene>
<comment type="caution">
    <text evidence="1">The sequence shown here is derived from an EMBL/GenBank/DDBJ whole genome shotgun (WGS) entry which is preliminary data.</text>
</comment>
<dbReference type="Proteomes" id="UP001221757">
    <property type="component" value="Unassembled WGS sequence"/>
</dbReference>
<evidence type="ECO:0000313" key="2">
    <source>
        <dbReference type="Proteomes" id="UP001221757"/>
    </source>
</evidence>